<evidence type="ECO:0008006" key="3">
    <source>
        <dbReference type="Google" id="ProtNLM"/>
    </source>
</evidence>
<proteinExistence type="predicted"/>
<dbReference type="RefSeq" id="WP_222975540.1">
    <property type="nucleotide sequence ID" value="NZ_JAINVZ010000004.1"/>
</dbReference>
<organism evidence="1 2">
    <name type="scientific">Streptantibioticus parmotrematis</name>
    <dbReference type="NCBI Taxonomy" id="2873249"/>
    <lineage>
        <taxon>Bacteria</taxon>
        <taxon>Bacillati</taxon>
        <taxon>Actinomycetota</taxon>
        <taxon>Actinomycetes</taxon>
        <taxon>Kitasatosporales</taxon>
        <taxon>Streptomycetaceae</taxon>
        <taxon>Streptantibioticus</taxon>
    </lineage>
</organism>
<evidence type="ECO:0000313" key="1">
    <source>
        <dbReference type="EMBL" id="MBY8884790.1"/>
    </source>
</evidence>
<name>A0ABS7QQZ2_9ACTN</name>
<accession>A0ABS7QQZ2</accession>
<dbReference type="Proteomes" id="UP001198565">
    <property type="component" value="Unassembled WGS sequence"/>
</dbReference>
<keyword evidence="2" id="KW-1185">Reference proteome</keyword>
<sequence>MTLVQPPLMVTGAAPAARAVRLMISDLARGGQGIAAPGDLKVSPLDTPGPGVRVGDGSAVIHGARPWQGAYTQSNVGDARVDVPGTGPTARTDLLILRVEDPDYEGSRDPRRDDVGYFHLLQGVAADTVSVPPGVTGIPLARITQPRNTAAITSGMITDLRQLANPRTQRTVRTIRPAAAELPPGDHGRWTTWPKDASWDIGIPAWATKAAVLITMGGLRLDGGGVYAELRTTLGELHGGPAVIDDDQGKTARRTVTVLADAFDVPAHYRGTRQHLGVQTNQNTAYGPGHLATATGTTITFDVQFSESPV</sequence>
<protein>
    <recommendedName>
        <fullName evidence="3">Minor tail protein</fullName>
    </recommendedName>
</protein>
<gene>
    <name evidence="1" type="ORF">K7472_08015</name>
</gene>
<reference evidence="1 2" key="1">
    <citation type="submission" date="2021-08" db="EMBL/GenBank/DDBJ databases">
        <title>Streptomyces sp. PTM05 isolated from lichen.</title>
        <authorList>
            <person name="Somphong A."/>
            <person name="Phongsopitanun W."/>
            <person name="Tanasupawat S."/>
        </authorList>
    </citation>
    <scope>NUCLEOTIDE SEQUENCE [LARGE SCALE GENOMIC DNA]</scope>
    <source>
        <strain evidence="1 2">Ptm05</strain>
    </source>
</reference>
<comment type="caution">
    <text evidence="1">The sequence shown here is derived from an EMBL/GenBank/DDBJ whole genome shotgun (WGS) entry which is preliminary data.</text>
</comment>
<evidence type="ECO:0000313" key="2">
    <source>
        <dbReference type="Proteomes" id="UP001198565"/>
    </source>
</evidence>
<dbReference type="EMBL" id="JAINVZ010000004">
    <property type="protein sequence ID" value="MBY8884790.1"/>
    <property type="molecule type" value="Genomic_DNA"/>
</dbReference>